<keyword evidence="3" id="KW-1185">Reference proteome</keyword>
<dbReference type="AlphaFoldDB" id="A0A6A6UD34"/>
<dbReference type="Proteomes" id="UP000799302">
    <property type="component" value="Unassembled WGS sequence"/>
</dbReference>
<protein>
    <submittedName>
        <fullName evidence="2">Uncharacterized protein</fullName>
    </submittedName>
</protein>
<accession>A0A6A6UD34</accession>
<evidence type="ECO:0000256" key="1">
    <source>
        <dbReference type="SAM" id="MobiDB-lite"/>
    </source>
</evidence>
<organism evidence="2 3">
    <name type="scientific">Microthyrium microscopicum</name>
    <dbReference type="NCBI Taxonomy" id="703497"/>
    <lineage>
        <taxon>Eukaryota</taxon>
        <taxon>Fungi</taxon>
        <taxon>Dikarya</taxon>
        <taxon>Ascomycota</taxon>
        <taxon>Pezizomycotina</taxon>
        <taxon>Dothideomycetes</taxon>
        <taxon>Dothideomycetes incertae sedis</taxon>
        <taxon>Microthyriales</taxon>
        <taxon>Microthyriaceae</taxon>
        <taxon>Microthyrium</taxon>
    </lineage>
</organism>
<feature type="region of interest" description="Disordered" evidence="1">
    <location>
        <begin position="1"/>
        <end position="47"/>
    </location>
</feature>
<reference evidence="2" key="1">
    <citation type="journal article" date="2020" name="Stud. Mycol.">
        <title>101 Dothideomycetes genomes: a test case for predicting lifestyles and emergence of pathogens.</title>
        <authorList>
            <person name="Haridas S."/>
            <person name="Albert R."/>
            <person name="Binder M."/>
            <person name="Bloem J."/>
            <person name="Labutti K."/>
            <person name="Salamov A."/>
            <person name="Andreopoulos B."/>
            <person name="Baker S."/>
            <person name="Barry K."/>
            <person name="Bills G."/>
            <person name="Bluhm B."/>
            <person name="Cannon C."/>
            <person name="Castanera R."/>
            <person name="Culley D."/>
            <person name="Daum C."/>
            <person name="Ezra D."/>
            <person name="Gonzalez J."/>
            <person name="Henrissat B."/>
            <person name="Kuo A."/>
            <person name="Liang C."/>
            <person name="Lipzen A."/>
            <person name="Lutzoni F."/>
            <person name="Magnuson J."/>
            <person name="Mondo S."/>
            <person name="Nolan M."/>
            <person name="Ohm R."/>
            <person name="Pangilinan J."/>
            <person name="Park H.-J."/>
            <person name="Ramirez L."/>
            <person name="Alfaro M."/>
            <person name="Sun H."/>
            <person name="Tritt A."/>
            <person name="Yoshinaga Y."/>
            <person name="Zwiers L.-H."/>
            <person name="Turgeon B."/>
            <person name="Goodwin S."/>
            <person name="Spatafora J."/>
            <person name="Crous P."/>
            <person name="Grigoriev I."/>
        </authorList>
    </citation>
    <scope>NUCLEOTIDE SEQUENCE</scope>
    <source>
        <strain evidence="2">CBS 115976</strain>
    </source>
</reference>
<name>A0A6A6UD34_9PEZI</name>
<evidence type="ECO:0000313" key="2">
    <source>
        <dbReference type="EMBL" id="KAF2669283.1"/>
    </source>
</evidence>
<evidence type="ECO:0000313" key="3">
    <source>
        <dbReference type="Proteomes" id="UP000799302"/>
    </source>
</evidence>
<feature type="compositionally biased region" description="Basic and acidic residues" evidence="1">
    <location>
        <begin position="22"/>
        <end position="47"/>
    </location>
</feature>
<proteinExistence type="predicted"/>
<gene>
    <name evidence="2" type="ORF">BT63DRAFT_425022</name>
</gene>
<feature type="compositionally biased region" description="Polar residues" evidence="1">
    <location>
        <begin position="1"/>
        <end position="10"/>
    </location>
</feature>
<dbReference type="EMBL" id="MU004235">
    <property type="protein sequence ID" value="KAF2669283.1"/>
    <property type="molecule type" value="Genomic_DNA"/>
</dbReference>
<sequence length="64" mass="7164">MGNKQRQANQADPDMEVYTPHGMERSSEPKPEAENKNPTKAEANRIDDLNIPHQFDICALAKAT</sequence>